<comment type="caution">
    <text evidence="2">The sequence shown here is derived from an EMBL/GenBank/DDBJ whole genome shotgun (WGS) entry which is preliminary data.</text>
</comment>
<organism evidence="2 3">
    <name type="scientific">Chloroflexus islandicus</name>
    <dbReference type="NCBI Taxonomy" id="1707952"/>
    <lineage>
        <taxon>Bacteria</taxon>
        <taxon>Bacillati</taxon>
        <taxon>Chloroflexota</taxon>
        <taxon>Chloroflexia</taxon>
        <taxon>Chloroflexales</taxon>
        <taxon>Chloroflexineae</taxon>
        <taxon>Chloroflexaceae</taxon>
        <taxon>Chloroflexus</taxon>
    </lineage>
</organism>
<feature type="domain" description="PIN" evidence="1">
    <location>
        <begin position="4"/>
        <end position="137"/>
    </location>
</feature>
<reference evidence="2 3" key="1">
    <citation type="submission" date="2016-04" db="EMBL/GenBank/DDBJ databases">
        <title>Chloroflexus islandicus sp. nov., a thermophilic filamentous anoxygenic phototrophic bacterium from geyser Strokkur (Iceland).</title>
        <authorList>
            <person name="Gaisin V.A."/>
            <person name="Kalashnikov A.M."/>
            <person name="Sukhacheva M.V."/>
            <person name="Grouzdev D.S."/>
            <person name="Ivanov T.M."/>
            <person name="Kuznetsov B."/>
            <person name="Gorlenko V.M."/>
        </authorList>
    </citation>
    <scope>NUCLEOTIDE SEQUENCE [LARGE SCALE GENOMIC DNA]</scope>
    <source>
        <strain evidence="3">isl-2</strain>
    </source>
</reference>
<accession>A0A178MKM8</accession>
<dbReference type="EMBL" id="LWQS01000030">
    <property type="protein sequence ID" value="OAN48605.1"/>
    <property type="molecule type" value="Genomic_DNA"/>
</dbReference>
<dbReference type="Gene3D" id="3.40.50.1010">
    <property type="entry name" value="5'-nuclease"/>
    <property type="match status" value="1"/>
</dbReference>
<dbReference type="AlphaFoldDB" id="A0A178MKM8"/>
<protein>
    <recommendedName>
        <fullName evidence="1">PIN domain-containing protein</fullName>
    </recommendedName>
</protein>
<keyword evidence="3" id="KW-1185">Reference proteome</keyword>
<proteinExistence type="predicted"/>
<gene>
    <name evidence="2" type="ORF">A6A03_07475</name>
</gene>
<evidence type="ECO:0000313" key="3">
    <source>
        <dbReference type="Proteomes" id="UP000078287"/>
    </source>
</evidence>
<dbReference type="OrthoDB" id="164779at2"/>
<dbReference type="RefSeq" id="WP_066782795.1">
    <property type="nucleotide sequence ID" value="NZ_LWQS01000030.1"/>
</dbReference>
<dbReference type="InterPro" id="IPR029060">
    <property type="entry name" value="PIN-like_dom_sf"/>
</dbReference>
<dbReference type="Proteomes" id="UP000078287">
    <property type="component" value="Unassembled WGS sequence"/>
</dbReference>
<evidence type="ECO:0000259" key="1">
    <source>
        <dbReference type="Pfam" id="PF01850"/>
    </source>
</evidence>
<dbReference type="Pfam" id="PF01850">
    <property type="entry name" value="PIN"/>
    <property type="match status" value="1"/>
</dbReference>
<evidence type="ECO:0000313" key="2">
    <source>
        <dbReference type="EMBL" id="OAN48605.1"/>
    </source>
</evidence>
<dbReference type="SUPFAM" id="SSF88723">
    <property type="entry name" value="PIN domain-like"/>
    <property type="match status" value="1"/>
</dbReference>
<dbReference type="STRING" id="1707952.A6A03_07475"/>
<name>A0A178MKM8_9CHLR</name>
<dbReference type="InterPro" id="IPR002716">
    <property type="entry name" value="PIN_dom"/>
</dbReference>
<sequence>MRVAIDSSVLVGLINPTDVWHQKAEQLHRVLIDNSVELIYFDCVIGEALSTATRRLREKGRVDSIISLFNRLEQRIGVDTITWILPDVPRLYPDIIDLMRHSGGELNFHDTLIALACRERNIPVIASFDADFDRLPWLRRFAQPSDVQRS</sequence>